<feature type="compositionally biased region" description="Basic residues" evidence="2">
    <location>
        <begin position="464"/>
        <end position="483"/>
    </location>
</feature>
<evidence type="ECO:0000313" key="4">
    <source>
        <dbReference type="Proteomes" id="UP000315496"/>
    </source>
</evidence>
<reference evidence="3 4" key="1">
    <citation type="submission" date="2019-05" db="EMBL/GenBank/DDBJ databases">
        <title>The compact genome of Giardia muris reveals important steps in the evolution of intestinal protozoan parasites.</title>
        <authorList>
            <person name="Xu F."/>
            <person name="Jimenez-Gonzalez A."/>
            <person name="Einarsson E."/>
            <person name="Astvaldsson A."/>
            <person name="Peirasmaki D."/>
            <person name="Eckmann L."/>
            <person name="Andersson J.O."/>
            <person name="Svard S.G."/>
            <person name="Jerlstrom-Hultqvist J."/>
        </authorList>
    </citation>
    <scope>NUCLEOTIDE SEQUENCE [LARGE SCALE GENOMIC DNA]</scope>
    <source>
        <strain evidence="3 4">Roberts-Thomson</strain>
    </source>
</reference>
<feature type="coiled-coil region" evidence="1">
    <location>
        <begin position="244"/>
        <end position="356"/>
    </location>
</feature>
<evidence type="ECO:0000256" key="1">
    <source>
        <dbReference type="SAM" id="Coils"/>
    </source>
</evidence>
<protein>
    <submittedName>
        <fullName evidence="3">Intracellular protein transport protein USO1</fullName>
    </submittedName>
</protein>
<evidence type="ECO:0000313" key="3">
    <source>
        <dbReference type="EMBL" id="TNJ30674.1"/>
    </source>
</evidence>
<keyword evidence="4" id="KW-1185">Reference proteome</keyword>
<evidence type="ECO:0000256" key="2">
    <source>
        <dbReference type="SAM" id="MobiDB-lite"/>
    </source>
</evidence>
<name>A0A4Z1SY96_GIAMU</name>
<dbReference type="Gene3D" id="1.10.287.1490">
    <property type="match status" value="1"/>
</dbReference>
<accession>A0A4Z1SY96</accession>
<proteinExistence type="predicted"/>
<dbReference type="AlphaFoldDB" id="A0A4Z1SY96"/>
<dbReference type="Proteomes" id="UP000315496">
    <property type="component" value="Chromosome 1"/>
</dbReference>
<keyword evidence="1" id="KW-0175">Coiled coil</keyword>
<dbReference type="VEuPathDB" id="GiardiaDB:GMRT_10738"/>
<feature type="coiled-coil region" evidence="1">
    <location>
        <begin position="81"/>
        <end position="173"/>
    </location>
</feature>
<dbReference type="EMBL" id="VDLU01000001">
    <property type="protein sequence ID" value="TNJ30674.1"/>
    <property type="molecule type" value="Genomic_DNA"/>
</dbReference>
<gene>
    <name evidence="3" type="ORF">GMRT_10738</name>
</gene>
<dbReference type="OrthoDB" id="10253834at2759"/>
<comment type="caution">
    <text evidence="3">The sequence shown here is derived from an EMBL/GenBank/DDBJ whole genome shotgun (WGS) entry which is preliminary data.</text>
</comment>
<feature type="region of interest" description="Disordered" evidence="2">
    <location>
        <begin position="459"/>
        <end position="483"/>
    </location>
</feature>
<organism evidence="3 4">
    <name type="scientific">Giardia muris</name>
    <dbReference type="NCBI Taxonomy" id="5742"/>
    <lineage>
        <taxon>Eukaryota</taxon>
        <taxon>Metamonada</taxon>
        <taxon>Diplomonadida</taxon>
        <taxon>Hexamitidae</taxon>
        <taxon>Giardiinae</taxon>
        <taxon>Giardia</taxon>
    </lineage>
</organism>
<sequence>MPPSPLAYGVLSPETTSRYQDIGLFRDMDSPSEARTRQRLHTPRNPDGTPIDKPTRISKLIDLFYVDMVVDSFEDSDIEDYQTLRRTIETLKKREEKYIQDLDDLTIQRDDLQIHVDDLMDQISDMSTQLNDFQARMREVPSPSQLTSKNAEIHRLSCEVDDLRRDKDVLSSRLRTLTSSIGTSLAQAEQYKCEKDEATRLATEMMSRSVGSSQRVEYLLSENSKLKERLAATTRASNATQLTLMQKEKDLLECQTRINDLRGQLDEATKRRLQAEKRVYLLEECIGEKDREIEELRVQQEEAQKRMVAQESIGNRTSSDYQRNLRIKETEMGELMEAHRQVLEKKDIEITTLRNQLKMTSQRCEDYATQVASLKEATRQSSSEDISFPLKTGLSDFNTSQVSSREQVRPGAEDYAALEKEITLKTILLRKKDEDLDFYRSQLALRDMEIERLTEQLQEEAASGKKKGSRLMKASKRASTRLG</sequence>
<feature type="region of interest" description="Disordered" evidence="2">
    <location>
        <begin position="32"/>
        <end position="53"/>
    </location>
</feature>